<keyword evidence="3" id="KW-0645">Protease</keyword>
<dbReference type="InterPro" id="IPR050626">
    <property type="entry name" value="Peptidase_M16"/>
</dbReference>
<dbReference type="PANTHER" id="PTHR43690">
    <property type="entry name" value="NARDILYSIN"/>
    <property type="match status" value="1"/>
</dbReference>
<dbReference type="Proteomes" id="UP000784286">
    <property type="component" value="Unassembled WGS sequence"/>
</dbReference>
<comment type="cofactor">
    <cofactor evidence="1">
        <name>Zn(2+)</name>
        <dbReference type="ChEBI" id="CHEBI:29105"/>
    </cofactor>
</comment>
<feature type="domain" description="Peptidase M16 C-terminal" evidence="11">
    <location>
        <begin position="688"/>
        <end position="867"/>
    </location>
</feature>
<dbReference type="InterPro" id="IPR001431">
    <property type="entry name" value="Pept_M16_Zn_BS"/>
</dbReference>
<keyword evidence="7" id="KW-0482">Metalloprotease</keyword>
<dbReference type="Pfam" id="PF00675">
    <property type="entry name" value="Peptidase_M16"/>
    <property type="match status" value="1"/>
</dbReference>
<dbReference type="PROSITE" id="PS00143">
    <property type="entry name" value="INSULINASE"/>
    <property type="match status" value="1"/>
</dbReference>
<reference evidence="12" key="2">
    <citation type="submission" date="2021-04" db="EMBL/GenBank/DDBJ databases">
        <authorList>
            <person name="Gilroy R."/>
        </authorList>
    </citation>
    <scope>NUCLEOTIDE SEQUENCE</scope>
    <source>
        <strain evidence="12">8470</strain>
    </source>
</reference>
<dbReference type="Pfam" id="PF05193">
    <property type="entry name" value="Peptidase_M16_C"/>
    <property type="match status" value="2"/>
</dbReference>
<keyword evidence="6" id="KW-0862">Zinc</keyword>
<feature type="domain" description="Peptidase M16 N-terminal" evidence="10">
    <location>
        <begin position="60"/>
        <end position="175"/>
    </location>
</feature>
<feature type="signal peptide" evidence="9">
    <location>
        <begin position="1"/>
        <end position="23"/>
    </location>
</feature>
<dbReference type="GO" id="GO:0004222">
    <property type="term" value="F:metalloendopeptidase activity"/>
    <property type="evidence" value="ECO:0007669"/>
    <property type="project" value="InterPro"/>
</dbReference>
<evidence type="ECO:0000256" key="4">
    <source>
        <dbReference type="ARBA" id="ARBA00022723"/>
    </source>
</evidence>
<comment type="similarity">
    <text evidence="2 8">Belongs to the peptidase M16 family.</text>
</comment>
<organism evidence="12 13">
    <name type="scientific">Candidatus Phocaeicola excrementipullorum</name>
    <dbReference type="NCBI Taxonomy" id="2838731"/>
    <lineage>
        <taxon>Bacteria</taxon>
        <taxon>Pseudomonadati</taxon>
        <taxon>Bacteroidota</taxon>
        <taxon>Bacteroidia</taxon>
        <taxon>Bacteroidales</taxon>
        <taxon>Bacteroidaceae</taxon>
        <taxon>Phocaeicola</taxon>
    </lineage>
</organism>
<feature type="chain" id="PRO_5036886883" evidence="9">
    <location>
        <begin position="24"/>
        <end position="937"/>
    </location>
</feature>
<proteinExistence type="inferred from homology"/>
<evidence type="ECO:0000259" key="10">
    <source>
        <dbReference type="Pfam" id="PF00675"/>
    </source>
</evidence>
<gene>
    <name evidence="12" type="ORF">H9928_01910</name>
</gene>
<dbReference type="GO" id="GO:0046872">
    <property type="term" value="F:metal ion binding"/>
    <property type="evidence" value="ECO:0007669"/>
    <property type="project" value="UniProtKB-KW"/>
</dbReference>
<evidence type="ECO:0000256" key="5">
    <source>
        <dbReference type="ARBA" id="ARBA00022801"/>
    </source>
</evidence>
<dbReference type="EMBL" id="JAHLFJ010000021">
    <property type="protein sequence ID" value="MBU3855312.1"/>
    <property type="molecule type" value="Genomic_DNA"/>
</dbReference>
<evidence type="ECO:0000256" key="8">
    <source>
        <dbReference type="RuleBase" id="RU004447"/>
    </source>
</evidence>
<dbReference type="AlphaFoldDB" id="A0A948X0F4"/>
<comment type="caution">
    <text evidence="12">The sequence shown here is derived from an EMBL/GenBank/DDBJ whole genome shotgun (WGS) entry which is preliminary data.</text>
</comment>
<protein>
    <submittedName>
        <fullName evidence="12">Insulinase family protein</fullName>
    </submittedName>
</protein>
<name>A0A948X0F4_9BACT</name>
<accession>A0A948X0F4</accession>
<keyword evidence="9" id="KW-0732">Signal</keyword>
<dbReference type="SUPFAM" id="SSF63411">
    <property type="entry name" value="LuxS/MPP-like metallohydrolase"/>
    <property type="match status" value="4"/>
</dbReference>
<dbReference type="Gene3D" id="3.30.830.10">
    <property type="entry name" value="Metalloenzyme, LuxS/M16 peptidase-like"/>
    <property type="match status" value="4"/>
</dbReference>
<dbReference type="InterPro" id="IPR011765">
    <property type="entry name" value="Pept_M16_N"/>
</dbReference>
<evidence type="ECO:0000256" key="6">
    <source>
        <dbReference type="ARBA" id="ARBA00022833"/>
    </source>
</evidence>
<dbReference type="PANTHER" id="PTHR43690:SF34">
    <property type="entry name" value="ZINC PROTEASE PQQL-LIKE"/>
    <property type="match status" value="1"/>
</dbReference>
<evidence type="ECO:0000313" key="13">
    <source>
        <dbReference type="Proteomes" id="UP000784286"/>
    </source>
</evidence>
<keyword evidence="4" id="KW-0479">Metal-binding</keyword>
<sequence length="937" mass="106090">MKNFFRKTLIAVFLMGSAGAAFAQQMPPIPTDPNVRIGKLDNGLTYYIRHNELPENQVDFYIAQKVGSILEDDNQRGLAHFLEHMCFNGTTNFPGDLLREYLEQNGVKFGVNLNAYTSVDETVYNITNVPVRESLVDSCLLILHDWANDLTLDPKEIDKERGVIHEEWRTRSSAMMRMYEKVFPVIYKGSKYAYRLPIGTMEVIDNFPYQALRDYYEKWYRPDQQGIIVVGDIDVDKIEQKIKSVFSSIEMPANAATREYFPVSDNDEPIVAIAKDKEQVVPIIYLFHKHDAFPNDQKSNMSYLVVNYMKYMIASMLNARLSELTQQANPPFLQAQAYDGEFLVAKTKGAFIGLAVAKEDGVLTSTEALMKEIERVRQFGFTASEYARAKADYLRMLEVAYNERDKQKTGTYVQEYVRHFIDNEPIPGIENEYAIMNQIVPNIPVEAVNEFMKQLIKENNIVLCAFCPEKEGMKYPTEAELKGVIDKVRAEKLEPYADKVSDEPLMKEKPQAGKVVKTEAGQFGSTVLTLSNGVRVIVKPTDFKADEIRMSAYSPGGNSLFNDSDVLQYSLLNDIVSVGGLGNFSSVDLDKVLAGKVASANAWVNTLTETLSGSCSPKDLETMLQLTYLRFTAPRMDQAAYTSFIQRMKASLSNQEANPMAAFSDTLRVALYNNHPRALDLQADMLDKIDYNKVMSLYKDRFAEAGDFTFVLVGNIDLAAATPLIEQYLGGLPTIKRQESFRDNKMDIRQGIYNNDFVRSLETPKSTVIILNSGKCAYTQKNSIMMSIMAQLLDILYTQTVREEAGGTYGVSCNGGIEKYPKEEGRFQIYFDTDPARREAMVGLIKKGISDFIADGPKEDDLNKVKEYMLKTYQQNQKENGYWVNRIIEYYWENLDMNTGYEDTVKSITANDLKAFAKAFFGQNNQIEVSMSSPVNK</sequence>
<evidence type="ECO:0000256" key="7">
    <source>
        <dbReference type="ARBA" id="ARBA00023049"/>
    </source>
</evidence>
<evidence type="ECO:0000259" key="11">
    <source>
        <dbReference type="Pfam" id="PF05193"/>
    </source>
</evidence>
<reference evidence="12" key="1">
    <citation type="journal article" date="2021" name="PeerJ">
        <title>Extensive microbial diversity within the chicken gut microbiome revealed by metagenomics and culture.</title>
        <authorList>
            <person name="Gilroy R."/>
            <person name="Ravi A."/>
            <person name="Getino M."/>
            <person name="Pursley I."/>
            <person name="Horton D.L."/>
            <person name="Alikhan N.F."/>
            <person name="Baker D."/>
            <person name="Gharbi K."/>
            <person name="Hall N."/>
            <person name="Watson M."/>
            <person name="Adriaenssens E.M."/>
            <person name="Foster-Nyarko E."/>
            <person name="Jarju S."/>
            <person name="Secka A."/>
            <person name="Antonio M."/>
            <person name="Oren A."/>
            <person name="Chaudhuri R.R."/>
            <person name="La Ragione R."/>
            <person name="Hildebrand F."/>
            <person name="Pallen M.J."/>
        </authorList>
    </citation>
    <scope>NUCLEOTIDE SEQUENCE</scope>
    <source>
        <strain evidence="12">8470</strain>
    </source>
</reference>
<evidence type="ECO:0000313" key="12">
    <source>
        <dbReference type="EMBL" id="MBU3855312.1"/>
    </source>
</evidence>
<evidence type="ECO:0000256" key="2">
    <source>
        <dbReference type="ARBA" id="ARBA00007261"/>
    </source>
</evidence>
<dbReference type="GO" id="GO:0006508">
    <property type="term" value="P:proteolysis"/>
    <property type="evidence" value="ECO:0007669"/>
    <property type="project" value="UniProtKB-KW"/>
</dbReference>
<evidence type="ECO:0000256" key="3">
    <source>
        <dbReference type="ARBA" id="ARBA00022670"/>
    </source>
</evidence>
<dbReference type="InterPro" id="IPR011249">
    <property type="entry name" value="Metalloenz_LuxS/M16"/>
</dbReference>
<keyword evidence="5" id="KW-0378">Hydrolase</keyword>
<evidence type="ECO:0000256" key="9">
    <source>
        <dbReference type="SAM" id="SignalP"/>
    </source>
</evidence>
<feature type="domain" description="Peptidase M16 C-terminal" evidence="11">
    <location>
        <begin position="207"/>
        <end position="391"/>
    </location>
</feature>
<dbReference type="InterPro" id="IPR007863">
    <property type="entry name" value="Peptidase_M16_C"/>
</dbReference>
<evidence type="ECO:0000256" key="1">
    <source>
        <dbReference type="ARBA" id="ARBA00001947"/>
    </source>
</evidence>